<protein>
    <submittedName>
        <fullName evidence="1">Uncharacterized protein</fullName>
    </submittedName>
</protein>
<name>A0AAV4PHK4_CAEEX</name>
<reference evidence="1 2" key="1">
    <citation type="submission" date="2021-06" db="EMBL/GenBank/DDBJ databases">
        <title>Caerostris extrusa draft genome.</title>
        <authorList>
            <person name="Kono N."/>
            <person name="Arakawa K."/>
        </authorList>
    </citation>
    <scope>NUCLEOTIDE SEQUENCE [LARGE SCALE GENOMIC DNA]</scope>
</reference>
<comment type="caution">
    <text evidence="1">The sequence shown here is derived from an EMBL/GenBank/DDBJ whole genome shotgun (WGS) entry which is preliminary data.</text>
</comment>
<dbReference type="AlphaFoldDB" id="A0AAV4PHK4"/>
<dbReference type="EMBL" id="BPLR01004534">
    <property type="protein sequence ID" value="GIX95568.1"/>
    <property type="molecule type" value="Genomic_DNA"/>
</dbReference>
<gene>
    <name evidence="1" type="ORF">CEXT_255261</name>
</gene>
<accession>A0AAV4PHK4</accession>
<evidence type="ECO:0000313" key="1">
    <source>
        <dbReference type="EMBL" id="GIX95568.1"/>
    </source>
</evidence>
<dbReference type="Proteomes" id="UP001054945">
    <property type="component" value="Unassembled WGS sequence"/>
</dbReference>
<keyword evidence="2" id="KW-1185">Reference proteome</keyword>
<organism evidence="1 2">
    <name type="scientific">Caerostris extrusa</name>
    <name type="common">Bark spider</name>
    <name type="synonym">Caerostris bankana</name>
    <dbReference type="NCBI Taxonomy" id="172846"/>
    <lineage>
        <taxon>Eukaryota</taxon>
        <taxon>Metazoa</taxon>
        <taxon>Ecdysozoa</taxon>
        <taxon>Arthropoda</taxon>
        <taxon>Chelicerata</taxon>
        <taxon>Arachnida</taxon>
        <taxon>Araneae</taxon>
        <taxon>Araneomorphae</taxon>
        <taxon>Entelegynae</taxon>
        <taxon>Araneoidea</taxon>
        <taxon>Araneidae</taxon>
        <taxon>Caerostris</taxon>
    </lineage>
</organism>
<sequence length="88" mass="10672">MTNRLTDEFMTNRRQIDEFMTNRLTDEFMTNRRQIDEFMTNRRQIDEFMTNRRQIDESIAMPRVETSDASNTRTTKGICEMKVMFMSN</sequence>
<evidence type="ECO:0000313" key="2">
    <source>
        <dbReference type="Proteomes" id="UP001054945"/>
    </source>
</evidence>
<proteinExistence type="predicted"/>